<dbReference type="AlphaFoldDB" id="A0A401THE6"/>
<dbReference type="Proteomes" id="UP000287033">
    <property type="component" value="Unassembled WGS sequence"/>
</dbReference>
<keyword evidence="4" id="KW-0479">Metal-binding</keyword>
<dbReference type="FunFam" id="3.90.480.20:FF:000011">
    <property type="entry name" value="Ferredoxin-nitrite reductase"/>
    <property type="match status" value="1"/>
</dbReference>
<comment type="caution">
    <text evidence="10">The sequence shown here is derived from an EMBL/GenBank/DDBJ whole genome shotgun (WGS) entry which is preliminary data.</text>
</comment>
<feature type="non-terminal residue" evidence="10">
    <location>
        <position position="1"/>
    </location>
</feature>
<dbReference type="OrthoDB" id="10267585at2759"/>
<evidence type="ECO:0000259" key="8">
    <source>
        <dbReference type="Pfam" id="PF01077"/>
    </source>
</evidence>
<proteinExistence type="inferred from homology"/>
<dbReference type="GO" id="GO:0020037">
    <property type="term" value="F:heme binding"/>
    <property type="evidence" value="ECO:0007669"/>
    <property type="project" value="InterPro"/>
</dbReference>
<evidence type="ECO:0000313" key="11">
    <source>
        <dbReference type="Proteomes" id="UP000287033"/>
    </source>
</evidence>
<name>A0A401THE6_CHIPU</name>
<dbReference type="InterPro" id="IPR051329">
    <property type="entry name" value="NIR_SIR_4Fe-4S"/>
</dbReference>
<sequence>TASEHDRAAIKVHDIGLRLHKNADGETGFEVLVGGGLGRTPFIAKTIKPFVSGRDILSYIEAILRVYNQYGRRDNIYKARIKILVHELGIEKFAKEVDEEWKAMGDVGLTLDHAAIEEVRSRFSYPAYEKLPHMPDELKQAANDPLFERWRKNSVFPHKVQGYSIVVLSLKPVGGPPGDATAEQMDAVADLADKYSFGEIRVGHEQNLALPHVAKRDLPALFKALDRLGLATPNVNLVTDIIACPGLDYCSLANARSIPIAQELTRRFANHDTADLIGRLHINISGCINACGHHHVGHIGILGVEKNGEEFYQITIGGRADENAQLGTLIGPAVPYAEVADVIEDIVEAYLALRDRPEELFGRITTDPFVRVADGAELPGDGAVLVTAERFLADPEALLRRSGKLGVIWPNNRSLEDLVPHLDRLASVALVFPTFRDGRAYSQARLLRERHGYDRELRAIGQILRDQFVFMTRAGFDAFEVKKDADADAFAATMKRYSVFYQPTGDGRVTALNRRMQLRHSESASQ</sequence>
<keyword evidence="7" id="KW-0411">Iron-sulfur</keyword>
<dbReference type="EMBL" id="BEZZ01071304">
    <property type="protein sequence ID" value="GCC42069.1"/>
    <property type="molecule type" value="Genomic_DNA"/>
</dbReference>
<dbReference type="GO" id="GO:0046872">
    <property type="term" value="F:metal ion binding"/>
    <property type="evidence" value="ECO:0007669"/>
    <property type="project" value="UniProtKB-KW"/>
</dbReference>
<dbReference type="SUPFAM" id="SSF55124">
    <property type="entry name" value="Nitrite/Sulfite reductase N-terminal domain-like"/>
    <property type="match status" value="1"/>
</dbReference>
<feature type="domain" description="Nitrite/sulphite reductase 4Fe-4S" evidence="8">
    <location>
        <begin position="2"/>
        <end position="102"/>
    </location>
</feature>
<evidence type="ECO:0000256" key="5">
    <source>
        <dbReference type="ARBA" id="ARBA00023002"/>
    </source>
</evidence>
<dbReference type="InterPro" id="IPR008318">
    <property type="entry name" value="UCP030820"/>
</dbReference>
<dbReference type="Gene3D" id="3.90.480.20">
    <property type="match status" value="1"/>
</dbReference>
<dbReference type="Gene3D" id="3.30.413.10">
    <property type="entry name" value="Sulfite Reductase Hemoprotein, domain 1"/>
    <property type="match status" value="2"/>
</dbReference>
<comment type="similarity">
    <text evidence="1">Belongs to the nitrite and sulfite reductase 4Fe-4S domain family.</text>
</comment>
<organism evidence="10 11">
    <name type="scientific">Chiloscyllium punctatum</name>
    <name type="common">Brownbanded bambooshark</name>
    <name type="synonym">Hemiscyllium punctatum</name>
    <dbReference type="NCBI Taxonomy" id="137246"/>
    <lineage>
        <taxon>Eukaryota</taxon>
        <taxon>Metazoa</taxon>
        <taxon>Chordata</taxon>
        <taxon>Craniata</taxon>
        <taxon>Vertebrata</taxon>
        <taxon>Chondrichthyes</taxon>
        <taxon>Elasmobranchii</taxon>
        <taxon>Galeomorphii</taxon>
        <taxon>Galeoidea</taxon>
        <taxon>Orectolobiformes</taxon>
        <taxon>Hemiscylliidae</taxon>
        <taxon>Chiloscyllium</taxon>
    </lineage>
</organism>
<evidence type="ECO:0000256" key="7">
    <source>
        <dbReference type="ARBA" id="ARBA00023014"/>
    </source>
</evidence>
<keyword evidence="5" id="KW-0560">Oxidoreductase</keyword>
<dbReference type="PANTHER" id="PTHR32439:SF9">
    <property type="entry name" value="BLR3264 PROTEIN"/>
    <property type="match status" value="1"/>
</dbReference>
<dbReference type="InterPro" id="IPR045854">
    <property type="entry name" value="NO2/SO3_Rdtase_4Fe4S_sf"/>
</dbReference>
<dbReference type="Pfam" id="PF06073">
    <property type="entry name" value="DUF934"/>
    <property type="match status" value="1"/>
</dbReference>
<dbReference type="GO" id="GO:0051539">
    <property type="term" value="F:4 iron, 4 sulfur cluster binding"/>
    <property type="evidence" value="ECO:0007669"/>
    <property type="project" value="UniProtKB-KW"/>
</dbReference>
<dbReference type="InterPro" id="IPR006067">
    <property type="entry name" value="NO2/SO3_Rdtase_4Fe4S_dom"/>
</dbReference>
<dbReference type="STRING" id="137246.A0A401THE6"/>
<keyword evidence="2" id="KW-0004">4Fe-4S</keyword>
<dbReference type="Pfam" id="PF03460">
    <property type="entry name" value="NIR_SIR_ferr"/>
    <property type="match status" value="1"/>
</dbReference>
<gene>
    <name evidence="10" type="ORF">chiPu_0026055</name>
</gene>
<feature type="domain" description="Nitrite/sulphite reductase 4Fe-4S" evidence="8">
    <location>
        <begin position="238"/>
        <end position="356"/>
    </location>
</feature>
<evidence type="ECO:0000256" key="4">
    <source>
        <dbReference type="ARBA" id="ARBA00022723"/>
    </source>
</evidence>
<feature type="domain" description="Nitrite/Sulfite reductase ferredoxin-like" evidence="9">
    <location>
        <begin position="176"/>
        <end position="226"/>
    </location>
</feature>
<protein>
    <recommendedName>
        <fullName evidence="12">Sulfite reductase</fullName>
    </recommendedName>
</protein>
<dbReference type="Pfam" id="PF01077">
    <property type="entry name" value="NIR_SIR"/>
    <property type="match status" value="2"/>
</dbReference>
<evidence type="ECO:0000256" key="6">
    <source>
        <dbReference type="ARBA" id="ARBA00023004"/>
    </source>
</evidence>
<evidence type="ECO:0000313" key="10">
    <source>
        <dbReference type="EMBL" id="GCC42069.1"/>
    </source>
</evidence>
<dbReference type="InterPro" id="IPR005117">
    <property type="entry name" value="NiRdtase/SiRdtase_haem-b_fer"/>
</dbReference>
<dbReference type="PANTHER" id="PTHR32439">
    <property type="entry name" value="FERREDOXIN--NITRITE REDUCTASE, CHLOROPLASTIC"/>
    <property type="match status" value="1"/>
</dbReference>
<evidence type="ECO:0000256" key="2">
    <source>
        <dbReference type="ARBA" id="ARBA00022485"/>
    </source>
</evidence>
<keyword evidence="6" id="KW-0408">Iron</keyword>
<keyword evidence="3" id="KW-0349">Heme</keyword>
<reference evidence="10 11" key="1">
    <citation type="journal article" date="2018" name="Nat. Ecol. Evol.">
        <title>Shark genomes provide insights into elasmobranch evolution and the origin of vertebrates.</title>
        <authorList>
            <person name="Hara Y"/>
            <person name="Yamaguchi K"/>
            <person name="Onimaru K"/>
            <person name="Kadota M"/>
            <person name="Koyanagi M"/>
            <person name="Keeley SD"/>
            <person name="Tatsumi K"/>
            <person name="Tanaka K"/>
            <person name="Motone F"/>
            <person name="Kageyama Y"/>
            <person name="Nozu R"/>
            <person name="Adachi N"/>
            <person name="Nishimura O"/>
            <person name="Nakagawa R"/>
            <person name="Tanegashima C"/>
            <person name="Kiyatake I"/>
            <person name="Matsumoto R"/>
            <person name="Murakumo K"/>
            <person name="Nishida K"/>
            <person name="Terakita A"/>
            <person name="Kuratani S"/>
            <person name="Sato K"/>
            <person name="Hyodo S Kuraku.S."/>
        </authorList>
    </citation>
    <scope>NUCLEOTIDE SEQUENCE [LARGE SCALE GENOMIC DNA]</scope>
</reference>
<dbReference type="SUPFAM" id="SSF56014">
    <property type="entry name" value="Nitrite and sulphite reductase 4Fe-4S domain-like"/>
    <property type="match status" value="2"/>
</dbReference>
<evidence type="ECO:0008006" key="12">
    <source>
        <dbReference type="Google" id="ProtNLM"/>
    </source>
</evidence>
<evidence type="ECO:0000256" key="1">
    <source>
        <dbReference type="ARBA" id="ARBA00010429"/>
    </source>
</evidence>
<accession>A0A401THE6</accession>
<dbReference type="OMA" id="IKISGCM"/>
<evidence type="ECO:0000259" key="9">
    <source>
        <dbReference type="Pfam" id="PF03460"/>
    </source>
</evidence>
<evidence type="ECO:0000256" key="3">
    <source>
        <dbReference type="ARBA" id="ARBA00022617"/>
    </source>
</evidence>
<keyword evidence="11" id="KW-1185">Reference proteome</keyword>
<dbReference type="GO" id="GO:0016491">
    <property type="term" value="F:oxidoreductase activity"/>
    <property type="evidence" value="ECO:0007669"/>
    <property type="project" value="UniProtKB-KW"/>
</dbReference>
<dbReference type="InterPro" id="IPR036136">
    <property type="entry name" value="Nit/Sulf_reduc_fer-like_dom_sf"/>
</dbReference>